<evidence type="ECO:0000313" key="2">
    <source>
        <dbReference type="Proteomes" id="UP000215305"/>
    </source>
</evidence>
<dbReference type="OrthoDB" id="4658148at2759"/>
<sequence>MANVTTKEMWETIKQYFGDGHVLGSAPLRYNMHICKMKRPSPSANATDTGKNGSTRYGVEISEHAMPLYSVLGDTCPPPCTCFDMAAVVKRIDEYLETGPDSHPDDFTITSGKNDTDTEEVNLYIMRDVLSWWVHWGGALRPGDYWKQIYVAFAAIPDDVQIPPNAFLDGSYRYLGHTWDDCKQGLLGEGMPPAEVEFVEMCLWRQMLTQYFEKVDPEVYRLLKAKTTLMTQYRVHTGNTLGCAALILATEGRVSGGVEDNALEAASIAQCLSMDMAKEALGILQGEKTETVAGDRVQLKRELRWVYVRCMEYLETQPNAHLLRRFASSGLHYVPMMDRYLERVRGNVRFPITGAKARILEPFINRAYVREGLNPDGLLFNKMDGIGVNKLDGVKAFNKVNGMNGSIPQAV</sequence>
<comment type="caution">
    <text evidence="1">The sequence shown here is derived from an EMBL/GenBank/DDBJ whole genome shotgun (WGS) entry which is preliminary data.</text>
</comment>
<accession>A0A397GQP7</accession>
<proteinExistence type="predicted"/>
<dbReference type="EMBL" id="NKHU02000144">
    <property type="protein sequence ID" value="RHZ51786.1"/>
    <property type="molecule type" value="Genomic_DNA"/>
</dbReference>
<name>A0A397GQP7_ASPTH</name>
<dbReference type="RefSeq" id="XP_026613063.1">
    <property type="nucleotide sequence ID" value="XM_026755436.1"/>
</dbReference>
<reference evidence="1" key="1">
    <citation type="submission" date="2018-08" db="EMBL/GenBank/DDBJ databases">
        <title>Draft genome sequence of azole-resistant Aspergillus thermomutatus (Neosartorya pseudofischeri) strain HMR AF 39, isolated from a human nasal aspirate.</title>
        <authorList>
            <person name="Parent-Michaud M."/>
            <person name="Dufresne P.J."/>
            <person name="Fournier E."/>
            <person name="Martineau C."/>
            <person name="Moreira S."/>
            <person name="Perkins V."/>
            <person name="De Repentigny L."/>
            <person name="Dufresne S.F."/>
        </authorList>
    </citation>
    <scope>NUCLEOTIDE SEQUENCE [LARGE SCALE GENOMIC DNA]</scope>
    <source>
        <strain evidence="1">HMR AF 39</strain>
    </source>
</reference>
<dbReference type="GeneID" id="38123791"/>
<organism evidence="1 2">
    <name type="scientific">Aspergillus thermomutatus</name>
    <name type="common">Neosartorya pseudofischeri</name>
    <dbReference type="NCBI Taxonomy" id="41047"/>
    <lineage>
        <taxon>Eukaryota</taxon>
        <taxon>Fungi</taxon>
        <taxon>Dikarya</taxon>
        <taxon>Ascomycota</taxon>
        <taxon>Pezizomycotina</taxon>
        <taxon>Eurotiomycetes</taxon>
        <taxon>Eurotiomycetidae</taxon>
        <taxon>Eurotiales</taxon>
        <taxon>Aspergillaceae</taxon>
        <taxon>Aspergillus</taxon>
        <taxon>Aspergillus subgen. Fumigati</taxon>
    </lineage>
</organism>
<gene>
    <name evidence="1" type="ORF">CDV56_101817</name>
</gene>
<evidence type="ECO:0000313" key="1">
    <source>
        <dbReference type="EMBL" id="RHZ51786.1"/>
    </source>
</evidence>
<dbReference type="Proteomes" id="UP000215305">
    <property type="component" value="Unassembled WGS sequence"/>
</dbReference>
<keyword evidence="2" id="KW-1185">Reference proteome</keyword>
<protein>
    <submittedName>
        <fullName evidence="1">Uncharacterized protein</fullName>
    </submittedName>
</protein>
<dbReference type="AlphaFoldDB" id="A0A397GQP7"/>
<dbReference type="VEuPathDB" id="FungiDB:CDV56_101817"/>